<feature type="transmembrane region" description="Helical" evidence="2">
    <location>
        <begin position="143"/>
        <end position="165"/>
    </location>
</feature>
<accession>A0A415E0W5</accession>
<dbReference type="AlphaFoldDB" id="A0A415E0W5"/>
<evidence type="ECO:0000256" key="2">
    <source>
        <dbReference type="SAM" id="Phobius"/>
    </source>
</evidence>
<feature type="transmembrane region" description="Helical" evidence="2">
    <location>
        <begin position="7"/>
        <end position="28"/>
    </location>
</feature>
<keyword evidence="2" id="KW-0812">Transmembrane</keyword>
<dbReference type="InterPro" id="IPR036259">
    <property type="entry name" value="MFS_trans_sf"/>
</dbReference>
<dbReference type="GO" id="GO:0005886">
    <property type="term" value="C:plasma membrane"/>
    <property type="evidence" value="ECO:0007669"/>
    <property type="project" value="UniProtKB-SubCell"/>
</dbReference>
<dbReference type="RefSeq" id="WP_118335795.1">
    <property type="nucleotide sequence ID" value="NZ_AP025567.1"/>
</dbReference>
<feature type="transmembrane region" description="Helical" evidence="2">
    <location>
        <begin position="82"/>
        <end position="101"/>
    </location>
</feature>
<protein>
    <submittedName>
        <fullName evidence="3">MFS transporter</fullName>
    </submittedName>
</protein>
<feature type="transmembrane region" description="Helical" evidence="2">
    <location>
        <begin position="177"/>
        <end position="196"/>
    </location>
</feature>
<keyword evidence="2" id="KW-0472">Membrane</keyword>
<feature type="transmembrane region" description="Helical" evidence="2">
    <location>
        <begin position="336"/>
        <end position="359"/>
    </location>
</feature>
<dbReference type="SUPFAM" id="SSF103473">
    <property type="entry name" value="MFS general substrate transporter"/>
    <property type="match status" value="1"/>
</dbReference>
<dbReference type="Proteomes" id="UP000284841">
    <property type="component" value="Unassembled WGS sequence"/>
</dbReference>
<dbReference type="STRING" id="1776384.GCA_900086585_00736"/>
<dbReference type="EMBL" id="QRMS01000003">
    <property type="protein sequence ID" value="RHJ87266.1"/>
    <property type="molecule type" value="Genomic_DNA"/>
</dbReference>
<reference evidence="3 4" key="1">
    <citation type="submission" date="2018-08" db="EMBL/GenBank/DDBJ databases">
        <title>A genome reference for cultivated species of the human gut microbiota.</title>
        <authorList>
            <person name="Zou Y."/>
            <person name="Xue W."/>
            <person name="Luo G."/>
        </authorList>
    </citation>
    <scope>NUCLEOTIDE SEQUENCE [LARGE SCALE GENOMIC DNA]</scope>
    <source>
        <strain evidence="3 4">AM07-24</strain>
    </source>
</reference>
<feature type="transmembrane region" description="Helical" evidence="2">
    <location>
        <begin position="239"/>
        <end position="259"/>
    </location>
</feature>
<feature type="transmembrane region" description="Helical" evidence="2">
    <location>
        <begin position="48"/>
        <end position="70"/>
    </location>
</feature>
<comment type="caution">
    <text evidence="3">The sequence shown here is derived from an EMBL/GenBank/DDBJ whole genome shotgun (WGS) entry which is preliminary data.</text>
</comment>
<organism evidence="3 4">
    <name type="scientific">Emergencia timonensis</name>
    <dbReference type="NCBI Taxonomy" id="1776384"/>
    <lineage>
        <taxon>Bacteria</taxon>
        <taxon>Bacillati</taxon>
        <taxon>Bacillota</taxon>
        <taxon>Clostridia</taxon>
        <taxon>Peptostreptococcales</taxon>
        <taxon>Anaerovoracaceae</taxon>
        <taxon>Emergencia</taxon>
    </lineage>
</organism>
<dbReference type="Gene3D" id="1.20.1250.20">
    <property type="entry name" value="MFS general substrate transporter like domains"/>
    <property type="match status" value="2"/>
</dbReference>
<dbReference type="OrthoDB" id="182417at2"/>
<feature type="transmembrane region" description="Helical" evidence="2">
    <location>
        <begin position="397"/>
        <end position="418"/>
    </location>
</feature>
<evidence type="ECO:0000256" key="1">
    <source>
        <dbReference type="ARBA" id="ARBA00004651"/>
    </source>
</evidence>
<proteinExistence type="predicted"/>
<feature type="transmembrane region" description="Helical" evidence="2">
    <location>
        <begin position="371"/>
        <end position="391"/>
    </location>
</feature>
<sequence>MLQNKKFAKYAILFMILGIVYMFMYSGLQNDHINIIKTFSAWDSNKTMSPLTAGNFACIVLTFIYGTFFIKFGVRKTLMPCFILAAAGCVGIAMANGLTAFGGEGNYTLYAISMFVVRCTCMIFQMGGFMLCANWFIRYRGRVMGIITVGSPLFSVIGTSVMTTFIQNNLGGDYRPFYIGIAVIIIAMALVTWFGLKDTPEEAGLYPDGADQPPKSESEVEEVQLTVGQVLSSVKGWKLIIAFGAFTFIINACMGSMAARYMSLGMDESGPYVWFAALKWLSVGAILGIPMSYVFGWLDDKLGSVKTSIILGLCELLPVLGLMLQPEGGSVPLMVMWGFGVACMTGGVPTMHPCITAYCYGRREYQSANRIIMAIQLIPSAFAGQMMAGFIESGHANTGYIILLAVVAVGVIATVSMLNMKDANAADRDYGGKAA</sequence>
<dbReference type="InterPro" id="IPR011701">
    <property type="entry name" value="MFS"/>
</dbReference>
<keyword evidence="2" id="KW-1133">Transmembrane helix</keyword>
<dbReference type="Pfam" id="PF07690">
    <property type="entry name" value="MFS_1"/>
    <property type="match status" value="1"/>
</dbReference>
<comment type="subcellular location">
    <subcellularLocation>
        <location evidence="1">Cell membrane</location>
        <topology evidence="1">Multi-pass membrane protein</topology>
    </subcellularLocation>
</comment>
<feature type="transmembrane region" description="Helical" evidence="2">
    <location>
        <begin position="307"/>
        <end position="324"/>
    </location>
</feature>
<gene>
    <name evidence="3" type="ORF">DW099_11230</name>
</gene>
<keyword evidence="4" id="KW-1185">Reference proteome</keyword>
<evidence type="ECO:0000313" key="3">
    <source>
        <dbReference type="EMBL" id="RHJ87266.1"/>
    </source>
</evidence>
<dbReference type="GO" id="GO:0022857">
    <property type="term" value="F:transmembrane transporter activity"/>
    <property type="evidence" value="ECO:0007669"/>
    <property type="project" value="InterPro"/>
</dbReference>
<feature type="transmembrane region" description="Helical" evidence="2">
    <location>
        <begin position="107"/>
        <end position="131"/>
    </location>
</feature>
<dbReference type="CDD" id="cd06174">
    <property type="entry name" value="MFS"/>
    <property type="match status" value="1"/>
</dbReference>
<name>A0A415E0W5_9FIRM</name>
<feature type="transmembrane region" description="Helical" evidence="2">
    <location>
        <begin position="271"/>
        <end position="295"/>
    </location>
</feature>
<evidence type="ECO:0000313" key="4">
    <source>
        <dbReference type="Proteomes" id="UP000284841"/>
    </source>
</evidence>